<dbReference type="InterPro" id="IPR029068">
    <property type="entry name" value="Glyas_Bleomycin-R_OHBP_Dase"/>
</dbReference>
<dbReference type="RefSeq" id="WP_185138224.1">
    <property type="nucleotide sequence ID" value="NZ_JACJVR010000088.1"/>
</dbReference>
<evidence type="ECO:0000313" key="3">
    <source>
        <dbReference type="Proteomes" id="UP000553776"/>
    </source>
</evidence>
<keyword evidence="3" id="KW-1185">Reference proteome</keyword>
<dbReference type="InterPro" id="IPR004360">
    <property type="entry name" value="Glyas_Fos-R_dOase_dom"/>
</dbReference>
<dbReference type="PROSITE" id="PS51819">
    <property type="entry name" value="VOC"/>
    <property type="match status" value="1"/>
</dbReference>
<sequence length="130" mass="14710">MAFRFEGIDHVQLAAPEGCEPEARSFYGGLLGWPELPKPERLRPRGGVWFRCGPHEVHIGVQRPFVPAAKAHPAFVVRDLAALRLHLEGSGVRIAEDDSRDEEGIGRFYAEDPFGNRLEFMERIKSMREV</sequence>
<dbReference type="Proteomes" id="UP000553776">
    <property type="component" value="Unassembled WGS sequence"/>
</dbReference>
<dbReference type="SUPFAM" id="SSF54593">
    <property type="entry name" value="Glyoxalase/Bleomycin resistance protein/Dihydroxybiphenyl dioxygenase"/>
    <property type="match status" value="1"/>
</dbReference>
<proteinExistence type="predicted"/>
<evidence type="ECO:0000313" key="2">
    <source>
        <dbReference type="EMBL" id="MBB6694250.1"/>
    </source>
</evidence>
<dbReference type="AlphaFoldDB" id="A0A841U8H0"/>
<name>A0A841U8H0_9BACL</name>
<dbReference type="PANTHER" id="PTHR39175">
    <property type="entry name" value="FAMILY PROTEIN, PUTATIVE (AFU_ORTHOLOGUE AFUA_3G15060)-RELATED"/>
    <property type="match status" value="1"/>
</dbReference>
<gene>
    <name evidence="2" type="ORF">H7B90_22915</name>
</gene>
<protein>
    <submittedName>
        <fullName evidence="2">VOC family protein</fullName>
    </submittedName>
</protein>
<feature type="domain" description="VOC" evidence="1">
    <location>
        <begin position="7"/>
        <end position="123"/>
    </location>
</feature>
<dbReference type="InterPro" id="IPR037523">
    <property type="entry name" value="VOC_core"/>
</dbReference>
<comment type="caution">
    <text evidence="2">The sequence shown here is derived from an EMBL/GenBank/DDBJ whole genome shotgun (WGS) entry which is preliminary data.</text>
</comment>
<accession>A0A841U8H0</accession>
<dbReference type="Gene3D" id="3.10.180.10">
    <property type="entry name" value="2,3-Dihydroxybiphenyl 1,2-Dioxygenase, domain 1"/>
    <property type="match status" value="1"/>
</dbReference>
<reference evidence="2 3" key="1">
    <citation type="submission" date="2020-08" db="EMBL/GenBank/DDBJ databases">
        <title>Cohnella phylogeny.</title>
        <authorList>
            <person name="Dunlap C."/>
        </authorList>
    </citation>
    <scope>NUCLEOTIDE SEQUENCE [LARGE SCALE GENOMIC DNA]</scope>
    <source>
        <strain evidence="2 3">DSM 25239</strain>
    </source>
</reference>
<dbReference type="EMBL" id="JACJVR010000088">
    <property type="protein sequence ID" value="MBB6694250.1"/>
    <property type="molecule type" value="Genomic_DNA"/>
</dbReference>
<organism evidence="2 3">
    <name type="scientific">Cohnella xylanilytica</name>
    <dbReference type="NCBI Taxonomy" id="557555"/>
    <lineage>
        <taxon>Bacteria</taxon>
        <taxon>Bacillati</taxon>
        <taxon>Bacillota</taxon>
        <taxon>Bacilli</taxon>
        <taxon>Bacillales</taxon>
        <taxon>Paenibacillaceae</taxon>
        <taxon>Cohnella</taxon>
    </lineage>
</organism>
<dbReference type="Pfam" id="PF00903">
    <property type="entry name" value="Glyoxalase"/>
    <property type="match status" value="1"/>
</dbReference>
<evidence type="ECO:0000259" key="1">
    <source>
        <dbReference type="PROSITE" id="PS51819"/>
    </source>
</evidence>
<dbReference type="PANTHER" id="PTHR39175:SF1">
    <property type="entry name" value="FAMILY PROTEIN, PUTATIVE (AFU_ORTHOLOGUE AFUA_3G15060)-RELATED"/>
    <property type="match status" value="1"/>
</dbReference>